<evidence type="ECO:0000256" key="3">
    <source>
        <dbReference type="ARBA" id="ARBA00023012"/>
    </source>
</evidence>
<organism evidence="5 6">
    <name type="scientific">Sulfobacillus harzensis</name>
    <dbReference type="NCBI Taxonomy" id="2729629"/>
    <lineage>
        <taxon>Bacteria</taxon>
        <taxon>Bacillati</taxon>
        <taxon>Bacillota</taxon>
        <taxon>Clostridia</taxon>
        <taxon>Eubacteriales</taxon>
        <taxon>Clostridiales Family XVII. Incertae Sedis</taxon>
        <taxon>Sulfobacillus</taxon>
    </lineage>
</organism>
<comment type="caution">
    <text evidence="5">The sequence shown here is derived from an EMBL/GenBank/DDBJ whole genome shotgun (WGS) entry which is preliminary data.</text>
</comment>
<dbReference type="RefSeq" id="WP_169102751.1">
    <property type="nucleotide sequence ID" value="NZ_JABBVZ010000120.1"/>
</dbReference>
<dbReference type="InterPro" id="IPR050482">
    <property type="entry name" value="Sensor_HK_TwoCompSys"/>
</dbReference>
<sequence>MTRGDQHFYQQIVDNAKHAVGVPWVQLTAFDAKSGTIKQLAVSRFSVPRIRRAAGTFRRLANGRRILDVVATIDANATLRALYSDGQTIDMPLSMVAQGTVPRAASRLAEVVGLRQTLGIPLRVNGEIVGALNFHSPRPYSAQQRTIAEAFCRQVELTIENRELTRRLDENVRLLTAVQRRLISAEDSVKRELAEELHGRVQTRLLLAWRRLQRLADTMAEGTLQHQLRAILDELDSIREEDVRGLSHRLMPPILSTGVYSALSFLAALYAPEMAVSVSLEPDVVERPDIHEPILPEDLRLTLYRVAEEALANAYHHGEARNAAVRLVVRPDKVGVCVVDDGLGFHPGEVQDNLGLTLMRARVEQFSGTLTIHSQVGTGTIVRATIVPQGALREYLHRAFQERGATSRG</sequence>
<proteinExistence type="predicted"/>
<reference evidence="5 6" key="1">
    <citation type="submission" date="2020-04" db="EMBL/GenBank/DDBJ databases">
        <authorList>
            <person name="Zhang R."/>
            <person name="Schippers A."/>
        </authorList>
    </citation>
    <scope>NUCLEOTIDE SEQUENCE [LARGE SCALE GENOMIC DNA]</scope>
    <source>
        <strain evidence="5 6">DSM 109850</strain>
    </source>
</reference>
<dbReference type="SUPFAM" id="SSF55781">
    <property type="entry name" value="GAF domain-like"/>
    <property type="match status" value="1"/>
</dbReference>
<gene>
    <name evidence="5" type="ORF">HIJ39_19690</name>
</gene>
<dbReference type="Gene3D" id="3.30.565.10">
    <property type="entry name" value="Histidine kinase-like ATPase, C-terminal domain"/>
    <property type="match status" value="1"/>
</dbReference>
<dbReference type="Pfam" id="PF02518">
    <property type="entry name" value="HATPase_c"/>
    <property type="match status" value="1"/>
</dbReference>
<feature type="domain" description="Histidine kinase" evidence="4">
    <location>
        <begin position="188"/>
        <end position="390"/>
    </location>
</feature>
<dbReference type="InterPro" id="IPR005467">
    <property type="entry name" value="His_kinase_dom"/>
</dbReference>
<dbReference type="GO" id="GO:0000160">
    <property type="term" value="P:phosphorelay signal transduction system"/>
    <property type="evidence" value="ECO:0007669"/>
    <property type="project" value="UniProtKB-KW"/>
</dbReference>
<keyword evidence="3" id="KW-0902">Two-component regulatory system</keyword>
<dbReference type="CDD" id="cd16917">
    <property type="entry name" value="HATPase_UhpB-NarQ-NarX-like"/>
    <property type="match status" value="1"/>
</dbReference>
<keyword evidence="1" id="KW-0808">Transferase</keyword>
<dbReference type="InterPro" id="IPR036890">
    <property type="entry name" value="HATPase_C_sf"/>
</dbReference>
<dbReference type="SMART" id="SM00387">
    <property type="entry name" value="HATPase_c"/>
    <property type="match status" value="1"/>
</dbReference>
<dbReference type="AlphaFoldDB" id="A0A7Y0Q4Z4"/>
<evidence type="ECO:0000259" key="4">
    <source>
        <dbReference type="PROSITE" id="PS50109"/>
    </source>
</evidence>
<dbReference type="Gene3D" id="3.30.450.40">
    <property type="match status" value="1"/>
</dbReference>
<dbReference type="InterPro" id="IPR003018">
    <property type="entry name" value="GAF"/>
</dbReference>
<accession>A0A7Y0Q4Z4</accession>
<name>A0A7Y0Q4Z4_9FIRM</name>
<dbReference type="EMBL" id="JABBVZ010000120">
    <property type="protein sequence ID" value="NMP24541.1"/>
    <property type="molecule type" value="Genomic_DNA"/>
</dbReference>
<evidence type="ECO:0000313" key="6">
    <source>
        <dbReference type="Proteomes" id="UP000533476"/>
    </source>
</evidence>
<protein>
    <submittedName>
        <fullName evidence="5">GAF domain-containing protein</fullName>
    </submittedName>
</protein>
<dbReference type="SUPFAM" id="SSF55874">
    <property type="entry name" value="ATPase domain of HSP90 chaperone/DNA topoisomerase II/histidine kinase"/>
    <property type="match status" value="1"/>
</dbReference>
<evidence type="ECO:0000256" key="1">
    <source>
        <dbReference type="ARBA" id="ARBA00022679"/>
    </source>
</evidence>
<dbReference type="InterPro" id="IPR029016">
    <property type="entry name" value="GAF-like_dom_sf"/>
</dbReference>
<evidence type="ECO:0000256" key="2">
    <source>
        <dbReference type="ARBA" id="ARBA00022777"/>
    </source>
</evidence>
<dbReference type="PANTHER" id="PTHR24421">
    <property type="entry name" value="NITRATE/NITRITE SENSOR PROTEIN NARX-RELATED"/>
    <property type="match status" value="1"/>
</dbReference>
<dbReference type="PROSITE" id="PS50109">
    <property type="entry name" value="HIS_KIN"/>
    <property type="match status" value="1"/>
</dbReference>
<keyword evidence="6" id="KW-1185">Reference proteome</keyword>
<dbReference type="GO" id="GO:0016301">
    <property type="term" value="F:kinase activity"/>
    <property type="evidence" value="ECO:0007669"/>
    <property type="project" value="UniProtKB-KW"/>
</dbReference>
<dbReference type="Proteomes" id="UP000533476">
    <property type="component" value="Unassembled WGS sequence"/>
</dbReference>
<dbReference type="PANTHER" id="PTHR24421:SF58">
    <property type="entry name" value="SIGNAL TRANSDUCTION HISTIDINE-PROTEIN KINASE_PHOSPHATASE UHPB"/>
    <property type="match status" value="1"/>
</dbReference>
<dbReference type="InterPro" id="IPR003594">
    <property type="entry name" value="HATPase_dom"/>
</dbReference>
<keyword evidence="2" id="KW-0418">Kinase</keyword>
<dbReference type="Pfam" id="PF01590">
    <property type="entry name" value="GAF"/>
    <property type="match status" value="1"/>
</dbReference>
<evidence type="ECO:0000313" key="5">
    <source>
        <dbReference type="EMBL" id="NMP24541.1"/>
    </source>
</evidence>